<dbReference type="Proteomes" id="UP001500888">
    <property type="component" value="Unassembled WGS sequence"/>
</dbReference>
<protein>
    <submittedName>
        <fullName evidence="3">Glycoside hydrolase family 18 protein</fullName>
    </submittedName>
</protein>
<dbReference type="Gene3D" id="3.20.20.80">
    <property type="entry name" value="Glycosidases"/>
    <property type="match status" value="1"/>
</dbReference>
<reference evidence="4" key="1">
    <citation type="journal article" date="2019" name="Int. J. Syst. Evol. Microbiol.">
        <title>The Global Catalogue of Microorganisms (GCM) 10K type strain sequencing project: providing services to taxonomists for standard genome sequencing and annotation.</title>
        <authorList>
            <consortium name="The Broad Institute Genomics Platform"/>
            <consortium name="The Broad Institute Genome Sequencing Center for Infectious Disease"/>
            <person name="Wu L."/>
            <person name="Ma J."/>
        </authorList>
    </citation>
    <scope>NUCLEOTIDE SEQUENCE [LARGE SCALE GENOMIC DNA]</scope>
    <source>
        <strain evidence="4">JCM 16908</strain>
    </source>
</reference>
<feature type="region of interest" description="Disordered" evidence="1">
    <location>
        <begin position="1"/>
        <end position="29"/>
    </location>
</feature>
<keyword evidence="3" id="KW-0378">Hydrolase</keyword>
<dbReference type="EMBL" id="BAAAZR010000008">
    <property type="protein sequence ID" value="GAA3813780.1"/>
    <property type="molecule type" value="Genomic_DNA"/>
</dbReference>
<sequence length="369" mass="39230">MTTSAGGSEDVASGKGDPAGDERDGPPQRRSPRLWVTLVLLAAIPLLVLTAGGASFFLLSLGAPKPLSHTRGQDAAWLGHAWVDGRNGDRELVALAIRLRGSGIRDLYLHTGPLNYDGTLPAALYPRAAWAITALHDIMPGLRVHAWLGQRVDQGQLDLSSPAVRAAVVRSAGQALAVGFDGIHYNFEPVSDGDPGLLDLLDRTRAALPRGRALLSMSVHHIEPLPGVSMVGGLLLGHAKWWTPGYLTEVARRVDQVAVMSYDTAQPTQALYSGYVRRQTELALAAVPPGTHLLMGLPAYHDDNWTHHASAETVAAAVQGVRLGLGGGTRARFGVALYADFAATDSDWDAYDREWNDPGEAVSRSSSAG</sequence>
<proteinExistence type="predicted"/>
<gene>
    <name evidence="3" type="ORF">GCM10022226_38180</name>
</gene>
<name>A0ABP7IAS2_9ACTN</name>
<comment type="caution">
    <text evidence="3">The sequence shown here is derived from an EMBL/GenBank/DDBJ whole genome shotgun (WGS) entry which is preliminary data.</text>
</comment>
<dbReference type="InterPro" id="IPR017853">
    <property type="entry name" value="GH"/>
</dbReference>
<dbReference type="GO" id="GO:0016787">
    <property type="term" value="F:hydrolase activity"/>
    <property type="evidence" value="ECO:0007669"/>
    <property type="project" value="UniProtKB-KW"/>
</dbReference>
<dbReference type="SUPFAM" id="SSF51445">
    <property type="entry name" value="(Trans)glycosidases"/>
    <property type="match status" value="1"/>
</dbReference>
<dbReference type="RefSeq" id="WP_344941442.1">
    <property type="nucleotide sequence ID" value="NZ_BAAAZR010000008.1"/>
</dbReference>
<organism evidence="3 4">
    <name type="scientific">Sphaerisporangium flaviroseum</name>
    <dbReference type="NCBI Taxonomy" id="509199"/>
    <lineage>
        <taxon>Bacteria</taxon>
        <taxon>Bacillati</taxon>
        <taxon>Actinomycetota</taxon>
        <taxon>Actinomycetes</taxon>
        <taxon>Streptosporangiales</taxon>
        <taxon>Streptosporangiaceae</taxon>
        <taxon>Sphaerisporangium</taxon>
    </lineage>
</organism>
<evidence type="ECO:0000256" key="2">
    <source>
        <dbReference type="SAM" id="Phobius"/>
    </source>
</evidence>
<keyword evidence="2" id="KW-0472">Membrane</keyword>
<evidence type="ECO:0000256" key="1">
    <source>
        <dbReference type="SAM" id="MobiDB-lite"/>
    </source>
</evidence>
<feature type="compositionally biased region" description="Basic and acidic residues" evidence="1">
    <location>
        <begin position="18"/>
        <end position="27"/>
    </location>
</feature>
<evidence type="ECO:0000313" key="4">
    <source>
        <dbReference type="Proteomes" id="UP001500888"/>
    </source>
</evidence>
<evidence type="ECO:0000313" key="3">
    <source>
        <dbReference type="EMBL" id="GAA3813780.1"/>
    </source>
</evidence>
<keyword evidence="2" id="KW-0812">Transmembrane</keyword>
<keyword evidence="4" id="KW-1185">Reference proteome</keyword>
<accession>A0ABP7IAS2</accession>
<keyword evidence="2" id="KW-1133">Transmembrane helix</keyword>
<feature type="transmembrane region" description="Helical" evidence="2">
    <location>
        <begin position="34"/>
        <end position="61"/>
    </location>
</feature>